<comment type="caution">
    <text evidence="1">The sequence shown here is derived from an EMBL/GenBank/DDBJ whole genome shotgun (WGS) entry which is preliminary data.</text>
</comment>
<reference evidence="1" key="1">
    <citation type="submission" date="2022-07" db="EMBL/GenBank/DDBJ databases">
        <title>Taxonomy of Novel Oxalotrophic and Methylotrophic Bacteria.</title>
        <authorList>
            <person name="Sahin N."/>
            <person name="Tani A."/>
        </authorList>
    </citation>
    <scope>NUCLEOTIDE SEQUENCE</scope>
    <source>
        <strain evidence="1">Y10</strain>
    </source>
</reference>
<keyword evidence="2" id="KW-1185">Reference proteome</keyword>
<evidence type="ECO:0000313" key="2">
    <source>
        <dbReference type="Proteomes" id="UP001143543"/>
    </source>
</evidence>
<dbReference type="Pfam" id="PF14539">
    <property type="entry name" value="DUF4442"/>
    <property type="match status" value="1"/>
</dbReference>
<name>A0ABQ5MLM0_9FLAO</name>
<dbReference type="SUPFAM" id="SSF54637">
    <property type="entry name" value="Thioesterase/thiol ester dehydrase-isomerase"/>
    <property type="match status" value="1"/>
</dbReference>
<dbReference type="Proteomes" id="UP001143543">
    <property type="component" value="Unassembled WGS sequence"/>
</dbReference>
<proteinExistence type="predicted"/>
<dbReference type="InterPro" id="IPR027961">
    <property type="entry name" value="DUF4442"/>
</dbReference>
<dbReference type="Gene3D" id="3.10.129.10">
    <property type="entry name" value="Hotdog Thioesterase"/>
    <property type="match status" value="1"/>
</dbReference>
<dbReference type="EMBL" id="BRVO01000003">
    <property type="protein sequence ID" value="GLB50274.1"/>
    <property type="molecule type" value="Genomic_DNA"/>
</dbReference>
<evidence type="ECO:0000313" key="1">
    <source>
        <dbReference type="EMBL" id="GLB50274.1"/>
    </source>
</evidence>
<gene>
    <name evidence="1" type="ORF">Y10_26420</name>
</gene>
<dbReference type="InterPro" id="IPR029069">
    <property type="entry name" value="HotDog_dom_sf"/>
</dbReference>
<dbReference type="RefSeq" id="WP_281765902.1">
    <property type="nucleotide sequence ID" value="NZ_BRVO01000003.1"/>
</dbReference>
<accession>A0ABQ5MLM0</accession>
<organism evidence="1 2">
    <name type="scientific">Neptunitalea lumnitzerae</name>
    <dbReference type="NCBI Taxonomy" id="2965509"/>
    <lineage>
        <taxon>Bacteria</taxon>
        <taxon>Pseudomonadati</taxon>
        <taxon>Bacteroidota</taxon>
        <taxon>Flavobacteriia</taxon>
        <taxon>Flavobacteriales</taxon>
        <taxon>Flavobacteriaceae</taxon>
        <taxon>Neptunitalea</taxon>
    </lineage>
</organism>
<sequence length="153" mass="16836">MKFTPKKLNTFLMVKLPSAWICGVRVVSITENSCTTTAKLSWINKNPFRSMFWAVQGMTAELATGVLVMKAINDSNQKIAMLVASNKATFSKKAVGRITFITTDGAKIAKAIADTVSTGEGQTFWMEAVGKDEVGDEVSVFQFEWTIKLKSKK</sequence>
<protein>
    <submittedName>
        <fullName evidence="1">Thioesterase</fullName>
    </submittedName>
</protein>